<evidence type="ECO:0000256" key="7">
    <source>
        <dbReference type="SAM" id="Phobius"/>
    </source>
</evidence>
<reference evidence="10 11" key="1">
    <citation type="journal article" date="2013" name="PLoS ONE">
        <title>Genomic analysis of Melioribacter roseus, facultatively anaerobic organotrophic bacterium representing a novel deep lineage within Bacteriodetes/Chlorobi group.</title>
        <authorList>
            <person name="Kadnikov V.V."/>
            <person name="Mardanov A.V."/>
            <person name="Podosokorskaya O.A."/>
            <person name="Gavrilov S.N."/>
            <person name="Kublanov I.V."/>
            <person name="Beletsky A.V."/>
            <person name="Bonch-Osmolovskaya E.A."/>
            <person name="Ravin N.V."/>
        </authorList>
    </citation>
    <scope>NUCLEOTIDE SEQUENCE [LARGE SCALE GENOMIC DNA]</scope>
    <source>
        <strain evidence="11">JCM 17771 / P3M-2</strain>
    </source>
</reference>
<keyword evidence="11" id="KW-1185">Reference proteome</keyword>
<dbReference type="STRING" id="1191523.MROS_1665"/>
<feature type="transmembrane region" description="Helical" evidence="7">
    <location>
        <begin position="267"/>
        <end position="289"/>
    </location>
</feature>
<dbReference type="PANTHER" id="PTHR30489">
    <property type="entry name" value="LIPOPROTEIN-RELEASING SYSTEM TRANSMEMBRANE PROTEIN LOLE"/>
    <property type="match status" value="1"/>
</dbReference>
<evidence type="ECO:0000313" key="11">
    <source>
        <dbReference type="Proteomes" id="UP000009011"/>
    </source>
</evidence>
<dbReference type="InterPro" id="IPR003838">
    <property type="entry name" value="ABC3_permease_C"/>
</dbReference>
<evidence type="ECO:0000259" key="8">
    <source>
        <dbReference type="Pfam" id="PF02687"/>
    </source>
</evidence>
<sequence length="406" mass="45573">MRLLLKMAWRNIWRNKRRSILTLLAVGFATLASIAMRGVQLGTYEINIVNAVEMLTGYIQIQRPDYKEDRSVNQAFYPDENLITRLSEIPHIVSFSRRIYADGLISKGDNSLGAAIIGVDKNEEQKVSRILTRVTAGKVFDNPYEIVIGYKLLDNLKSKIGDEVVVLAQGADGSMGNLKFKVVGALRTGSPQIDEMGVMMNLETADELLAMYGRIHAIAIKVDELTNIQEVKENILPLLNRKLGVYDWGELMPDFKETIEFDNISGIFYLLILISIVAFGILNTVLMSVTERFNEFGVTLAIGMPQLKLVLLVLIETMMLALTGILIGNLLGWGVNYYLFVNPVEFGGEIKDLYELYGFMPVIKSSLEFSIFLNTTLTVMIISAIAVIYPLYKVYNLEPLKGIRYT</sequence>
<comment type="subcellular location">
    <subcellularLocation>
        <location evidence="1">Cell membrane</location>
        <topology evidence="1">Multi-pass membrane protein</topology>
    </subcellularLocation>
</comment>
<proteinExistence type="inferred from homology"/>
<dbReference type="eggNOG" id="COG4591">
    <property type="taxonomic scope" value="Bacteria"/>
</dbReference>
<evidence type="ECO:0000313" key="10">
    <source>
        <dbReference type="EMBL" id="AFN74899.1"/>
    </source>
</evidence>
<dbReference type="RefSeq" id="WP_014856333.1">
    <property type="nucleotide sequence ID" value="NC_018178.1"/>
</dbReference>
<evidence type="ECO:0000256" key="3">
    <source>
        <dbReference type="ARBA" id="ARBA00022475"/>
    </source>
</evidence>
<dbReference type="HOGENOM" id="CLU_000604_8_6_10"/>
<gene>
    <name evidence="10" type="ordered locus">MROS_1665</name>
</gene>
<dbReference type="Pfam" id="PF02687">
    <property type="entry name" value="FtsX"/>
    <property type="match status" value="1"/>
</dbReference>
<dbReference type="PANTHER" id="PTHR30489:SF0">
    <property type="entry name" value="LIPOPROTEIN-RELEASING SYSTEM TRANSMEMBRANE PROTEIN LOLE"/>
    <property type="match status" value="1"/>
</dbReference>
<evidence type="ECO:0000256" key="6">
    <source>
        <dbReference type="ARBA" id="ARBA00023136"/>
    </source>
</evidence>
<feature type="transmembrane region" description="Helical" evidence="7">
    <location>
        <begin position="369"/>
        <end position="392"/>
    </location>
</feature>
<dbReference type="OrthoDB" id="9784014at2"/>
<dbReference type="KEGG" id="mro:MROS_1665"/>
<keyword evidence="3" id="KW-1003">Cell membrane</keyword>
<feature type="transmembrane region" description="Helical" evidence="7">
    <location>
        <begin position="309"/>
        <end position="333"/>
    </location>
</feature>
<evidence type="ECO:0000259" key="9">
    <source>
        <dbReference type="Pfam" id="PF12704"/>
    </source>
</evidence>
<dbReference type="AlphaFoldDB" id="I6ZSA5"/>
<dbReference type="InterPro" id="IPR025857">
    <property type="entry name" value="MacB_PCD"/>
</dbReference>
<feature type="domain" description="ABC3 transporter permease C-terminal" evidence="8">
    <location>
        <begin position="268"/>
        <end position="399"/>
    </location>
</feature>
<protein>
    <submittedName>
        <fullName evidence="10">ABC-type transport system, permease component</fullName>
    </submittedName>
</protein>
<dbReference type="InterPro" id="IPR051447">
    <property type="entry name" value="Lipoprotein-release_system"/>
</dbReference>
<dbReference type="Proteomes" id="UP000009011">
    <property type="component" value="Chromosome"/>
</dbReference>
<evidence type="ECO:0000256" key="1">
    <source>
        <dbReference type="ARBA" id="ARBA00004651"/>
    </source>
</evidence>
<organism evidence="10 11">
    <name type="scientific">Melioribacter roseus (strain DSM 23840 / JCM 17771 / VKM B-2668 / P3M-2)</name>
    <dbReference type="NCBI Taxonomy" id="1191523"/>
    <lineage>
        <taxon>Bacteria</taxon>
        <taxon>Pseudomonadati</taxon>
        <taxon>Ignavibacteriota</taxon>
        <taxon>Ignavibacteria</taxon>
        <taxon>Ignavibacteriales</taxon>
        <taxon>Melioribacteraceae</taxon>
        <taxon>Melioribacter</taxon>
    </lineage>
</organism>
<name>I6ZSA5_MELRP</name>
<feature type="domain" description="MacB-like periplasmic core" evidence="9">
    <location>
        <begin position="19"/>
        <end position="235"/>
    </location>
</feature>
<evidence type="ECO:0000256" key="5">
    <source>
        <dbReference type="ARBA" id="ARBA00022989"/>
    </source>
</evidence>
<dbReference type="EMBL" id="CP003557">
    <property type="protein sequence ID" value="AFN74899.1"/>
    <property type="molecule type" value="Genomic_DNA"/>
</dbReference>
<evidence type="ECO:0000256" key="2">
    <source>
        <dbReference type="ARBA" id="ARBA00005236"/>
    </source>
</evidence>
<keyword evidence="6 7" id="KW-0472">Membrane</keyword>
<keyword evidence="4 7" id="KW-0812">Transmembrane</keyword>
<evidence type="ECO:0000256" key="4">
    <source>
        <dbReference type="ARBA" id="ARBA00022692"/>
    </source>
</evidence>
<accession>I6ZSA5</accession>
<keyword evidence="5 7" id="KW-1133">Transmembrane helix</keyword>
<dbReference type="GO" id="GO:0044874">
    <property type="term" value="P:lipoprotein localization to outer membrane"/>
    <property type="evidence" value="ECO:0007669"/>
    <property type="project" value="TreeGrafter"/>
</dbReference>
<dbReference type="Pfam" id="PF12704">
    <property type="entry name" value="MacB_PCD"/>
    <property type="match status" value="1"/>
</dbReference>
<comment type="similarity">
    <text evidence="2">Belongs to the ABC-4 integral membrane protein family. LolC/E subfamily.</text>
</comment>
<dbReference type="GO" id="GO:0098797">
    <property type="term" value="C:plasma membrane protein complex"/>
    <property type="evidence" value="ECO:0007669"/>
    <property type="project" value="TreeGrafter"/>
</dbReference>